<feature type="region of interest" description="Disordered" evidence="1">
    <location>
        <begin position="1"/>
        <end position="28"/>
    </location>
</feature>
<feature type="region of interest" description="Disordered" evidence="1">
    <location>
        <begin position="47"/>
        <end position="76"/>
    </location>
</feature>
<evidence type="ECO:0000313" key="2">
    <source>
        <dbReference type="Proteomes" id="UP000887581"/>
    </source>
</evidence>
<organism evidence="2 3">
    <name type="scientific">Setaria digitata</name>
    <dbReference type="NCBI Taxonomy" id="48799"/>
    <lineage>
        <taxon>Eukaryota</taxon>
        <taxon>Metazoa</taxon>
        <taxon>Ecdysozoa</taxon>
        <taxon>Nematoda</taxon>
        <taxon>Chromadorea</taxon>
        <taxon>Rhabditida</taxon>
        <taxon>Spirurina</taxon>
        <taxon>Spiruromorpha</taxon>
        <taxon>Filarioidea</taxon>
        <taxon>Setariidae</taxon>
        <taxon>Setaria</taxon>
    </lineage>
</organism>
<keyword evidence="2" id="KW-1185">Reference proteome</keyword>
<evidence type="ECO:0000256" key="1">
    <source>
        <dbReference type="SAM" id="MobiDB-lite"/>
    </source>
</evidence>
<feature type="compositionally biased region" description="Low complexity" evidence="1">
    <location>
        <begin position="8"/>
        <end position="27"/>
    </location>
</feature>
<sequence length="76" mass="8205">MQHKNPETTTATTVITTSGTATFGTTSPEYGIAVGGSFGRCREELVGRNGARKVPMVPDRVKEEQRTSPSLEPERP</sequence>
<feature type="compositionally biased region" description="Basic and acidic residues" evidence="1">
    <location>
        <begin position="59"/>
        <end position="76"/>
    </location>
</feature>
<evidence type="ECO:0000313" key="3">
    <source>
        <dbReference type="WBParaSite" id="sdigi.contig105.g4419.t1"/>
    </source>
</evidence>
<name>A0A915PC67_9BILA</name>
<dbReference type="WBParaSite" id="sdigi.contig105.g4419.t1">
    <property type="protein sequence ID" value="sdigi.contig105.g4419.t1"/>
    <property type="gene ID" value="sdigi.contig105.g4419"/>
</dbReference>
<proteinExistence type="predicted"/>
<dbReference type="Proteomes" id="UP000887581">
    <property type="component" value="Unplaced"/>
</dbReference>
<reference evidence="3" key="1">
    <citation type="submission" date="2022-11" db="UniProtKB">
        <authorList>
            <consortium name="WormBaseParasite"/>
        </authorList>
    </citation>
    <scope>IDENTIFICATION</scope>
</reference>
<protein>
    <submittedName>
        <fullName evidence="3">Uncharacterized protein</fullName>
    </submittedName>
</protein>
<accession>A0A915PC67</accession>
<dbReference type="AlphaFoldDB" id="A0A915PC67"/>